<accession>A0ABW3SW22</accession>
<gene>
    <name evidence="1" type="ORF">ACFQ2O_20055</name>
</gene>
<dbReference type="Proteomes" id="UP001597094">
    <property type="component" value="Unassembled WGS sequence"/>
</dbReference>
<dbReference type="RefSeq" id="WP_377532248.1">
    <property type="nucleotide sequence ID" value="NZ_JBHTLD010000293.1"/>
</dbReference>
<reference evidence="2" key="1">
    <citation type="journal article" date="2019" name="Int. J. Syst. Evol. Microbiol.">
        <title>The Global Catalogue of Microorganisms (GCM) 10K type strain sequencing project: providing services to taxonomists for standard genome sequencing and annotation.</title>
        <authorList>
            <consortium name="The Broad Institute Genomics Platform"/>
            <consortium name="The Broad Institute Genome Sequencing Center for Infectious Disease"/>
            <person name="Wu L."/>
            <person name="Ma J."/>
        </authorList>
    </citation>
    <scope>NUCLEOTIDE SEQUENCE [LARGE SCALE GENOMIC DNA]</scope>
    <source>
        <strain evidence="2">JCM 31319</strain>
    </source>
</reference>
<dbReference type="Pfam" id="PF09907">
    <property type="entry name" value="HigB_toxin"/>
    <property type="match status" value="1"/>
</dbReference>
<evidence type="ECO:0000313" key="2">
    <source>
        <dbReference type="Proteomes" id="UP001597094"/>
    </source>
</evidence>
<dbReference type="EMBL" id="JBHTLD010000293">
    <property type="protein sequence ID" value="MFD1188515.1"/>
    <property type="molecule type" value="Genomic_DNA"/>
</dbReference>
<organism evidence="1 2">
    <name type="scientific">Pontibacter rugosus</name>
    <dbReference type="NCBI Taxonomy" id="1745966"/>
    <lineage>
        <taxon>Bacteria</taxon>
        <taxon>Pseudomonadati</taxon>
        <taxon>Bacteroidota</taxon>
        <taxon>Cytophagia</taxon>
        <taxon>Cytophagales</taxon>
        <taxon>Hymenobacteraceae</taxon>
        <taxon>Pontibacter</taxon>
    </lineage>
</organism>
<dbReference type="InterPro" id="IPR018669">
    <property type="entry name" value="Toxin_HigB"/>
</dbReference>
<keyword evidence="2" id="KW-1185">Reference proteome</keyword>
<name>A0ABW3SW22_9BACT</name>
<protein>
    <submittedName>
        <fullName evidence="1">Type II toxin-antitoxin system HigB family toxin</fullName>
    </submittedName>
</protein>
<sequence>MDVLGRNKITKYVKNKYELAREFDIFISRIKASEWKDGADVKITFPDVDHILGNVYIFNVSSSRSLAMIYFGDQEVEIIWAGNHDDYEATFQNNKSTIKKFLKNKGFSI</sequence>
<comment type="caution">
    <text evidence="1">The sequence shown here is derived from an EMBL/GenBank/DDBJ whole genome shotgun (WGS) entry which is preliminary data.</text>
</comment>
<proteinExistence type="predicted"/>
<evidence type="ECO:0000313" key="1">
    <source>
        <dbReference type="EMBL" id="MFD1188515.1"/>
    </source>
</evidence>